<keyword evidence="2" id="KW-0732">Signal</keyword>
<feature type="region of interest" description="Disordered" evidence="1">
    <location>
        <begin position="26"/>
        <end position="45"/>
    </location>
</feature>
<name>A0ABU5INM6_9BURK</name>
<keyword evidence="5" id="KW-1185">Reference proteome</keyword>
<gene>
    <name evidence="4" type="ORF">SM757_28355</name>
</gene>
<organism evidence="4 5">
    <name type="scientific">Azohydromonas lata</name>
    <dbReference type="NCBI Taxonomy" id="45677"/>
    <lineage>
        <taxon>Bacteria</taxon>
        <taxon>Pseudomonadati</taxon>
        <taxon>Pseudomonadota</taxon>
        <taxon>Betaproteobacteria</taxon>
        <taxon>Burkholderiales</taxon>
        <taxon>Sphaerotilaceae</taxon>
        <taxon>Azohydromonas</taxon>
    </lineage>
</organism>
<dbReference type="Gene3D" id="3.30.1340.30">
    <property type="match status" value="1"/>
</dbReference>
<dbReference type="Pfam" id="PF04972">
    <property type="entry name" value="BON"/>
    <property type="match status" value="1"/>
</dbReference>
<protein>
    <submittedName>
        <fullName evidence="4">BON domain-containing protein</fullName>
    </submittedName>
</protein>
<evidence type="ECO:0000313" key="4">
    <source>
        <dbReference type="EMBL" id="MDZ5460500.1"/>
    </source>
</evidence>
<dbReference type="EMBL" id="JAXOJX010000071">
    <property type="protein sequence ID" value="MDZ5460500.1"/>
    <property type="molecule type" value="Genomic_DNA"/>
</dbReference>
<dbReference type="SMART" id="SM00749">
    <property type="entry name" value="BON"/>
    <property type="match status" value="1"/>
</dbReference>
<dbReference type="InterPro" id="IPR007055">
    <property type="entry name" value="BON_dom"/>
</dbReference>
<dbReference type="InterPro" id="IPR051686">
    <property type="entry name" value="Lipoprotein_DolP"/>
</dbReference>
<dbReference type="RefSeq" id="WP_322467925.1">
    <property type="nucleotide sequence ID" value="NZ_JAXOJX010000071.1"/>
</dbReference>
<dbReference type="Proteomes" id="UP001293718">
    <property type="component" value="Unassembled WGS sequence"/>
</dbReference>
<reference evidence="4 5" key="1">
    <citation type="submission" date="2023-11" db="EMBL/GenBank/DDBJ databases">
        <title>Draft genome of Azohydromonas lata strain H1 (DSM1123), a polyhydroxyalkanoate producer.</title>
        <authorList>
            <person name="Traversa D."/>
            <person name="D'Addabbo P."/>
            <person name="Pazzani C."/>
            <person name="Manzari C."/>
            <person name="Chiara M."/>
            <person name="Scrascia M."/>
        </authorList>
    </citation>
    <scope>NUCLEOTIDE SEQUENCE [LARGE SCALE GENOMIC DNA]</scope>
    <source>
        <strain evidence="4 5">H1</strain>
    </source>
</reference>
<dbReference type="InterPro" id="IPR014004">
    <property type="entry name" value="Transpt-assoc_nodulatn_dom_bac"/>
</dbReference>
<accession>A0ABU5INM6</accession>
<dbReference type="PROSITE" id="PS51257">
    <property type="entry name" value="PROKAR_LIPOPROTEIN"/>
    <property type="match status" value="1"/>
</dbReference>
<proteinExistence type="predicted"/>
<feature type="signal peptide" evidence="2">
    <location>
        <begin position="1"/>
        <end position="21"/>
    </location>
</feature>
<sequence length="190" mass="18441">MSDLRLRPVVLAAAVLAGALAACSPRSENKPAEAVVTNQTAPAPVTTASDAAATASAAMGNAADNIKQAAGEAKDKAAAAADTAGDKAAAAADTAGDKIAAAAAATKEKAGELATDAKELAGDAAVTARVKTTLAADAKLSALDINVDTKDGVVTLKGTAPDAAARKHATDLVKGVKGVSKVDNQLQASS</sequence>
<dbReference type="PANTHER" id="PTHR34606:SF15">
    <property type="entry name" value="BON DOMAIN-CONTAINING PROTEIN"/>
    <property type="match status" value="1"/>
</dbReference>
<dbReference type="PROSITE" id="PS50914">
    <property type="entry name" value="BON"/>
    <property type="match status" value="1"/>
</dbReference>
<dbReference type="PANTHER" id="PTHR34606">
    <property type="entry name" value="BON DOMAIN-CONTAINING PROTEIN"/>
    <property type="match status" value="1"/>
</dbReference>
<comment type="caution">
    <text evidence="4">The sequence shown here is derived from an EMBL/GenBank/DDBJ whole genome shotgun (WGS) entry which is preliminary data.</text>
</comment>
<evidence type="ECO:0000259" key="3">
    <source>
        <dbReference type="PROSITE" id="PS50914"/>
    </source>
</evidence>
<evidence type="ECO:0000256" key="2">
    <source>
        <dbReference type="SAM" id="SignalP"/>
    </source>
</evidence>
<feature type="domain" description="BON" evidence="3">
    <location>
        <begin position="122"/>
        <end position="190"/>
    </location>
</feature>
<feature type="chain" id="PRO_5046708427" evidence="2">
    <location>
        <begin position="22"/>
        <end position="190"/>
    </location>
</feature>
<evidence type="ECO:0000256" key="1">
    <source>
        <dbReference type="SAM" id="MobiDB-lite"/>
    </source>
</evidence>
<evidence type="ECO:0000313" key="5">
    <source>
        <dbReference type="Proteomes" id="UP001293718"/>
    </source>
</evidence>